<proteinExistence type="predicted"/>
<keyword evidence="2" id="KW-0547">Nucleotide-binding</keyword>
<keyword evidence="6" id="KW-1185">Reference proteome</keyword>
<dbReference type="Proteomes" id="UP001306950">
    <property type="component" value="Unassembled WGS sequence"/>
</dbReference>
<evidence type="ECO:0000256" key="2">
    <source>
        <dbReference type="ARBA" id="ARBA00022741"/>
    </source>
</evidence>
<evidence type="ECO:0000256" key="3">
    <source>
        <dbReference type="ARBA" id="ARBA00022840"/>
    </source>
</evidence>
<dbReference type="PANTHER" id="PTHR42939:SF1">
    <property type="entry name" value="ABC TRANSPORTER ATP-BINDING PROTEIN ALBC-RELATED"/>
    <property type="match status" value="1"/>
</dbReference>
<accession>A0ABU7VUS8</accession>
<keyword evidence="3 5" id="KW-0067">ATP-binding</keyword>
<evidence type="ECO:0000313" key="5">
    <source>
        <dbReference type="EMBL" id="MEF2967519.1"/>
    </source>
</evidence>
<evidence type="ECO:0000259" key="4">
    <source>
        <dbReference type="PROSITE" id="PS50893"/>
    </source>
</evidence>
<gene>
    <name evidence="5" type="ORF">V3851_16960</name>
</gene>
<sequence>MITLENVHQPLDGFALHIGRLRINPGLTLLVGANGAGKTTLLELLATLQMPRRGTILYRQRSAGDDLPLLRSQIGYVPAEIELYEEMTVYRLLAYLAELKGVYRAERIDGLLRDFRLDEYRNVKIRRLSLGIRRRIAIAQSLLAAPYFLFLDEPMNAMDSAERKMAISYLSRYAAGKTVVAAVHELNEWEAAADHVLWLDRGGIRFEGERAQWTSNLPLNVWEGMISTDDLARCPEQNLIFFREKPEGMYVRLVGKNRPFPGLTAAEPSMEDAYFVRRRSRSNKEAAGEFR</sequence>
<dbReference type="Pfam" id="PF00005">
    <property type="entry name" value="ABC_tran"/>
    <property type="match status" value="1"/>
</dbReference>
<dbReference type="InterPro" id="IPR027417">
    <property type="entry name" value="P-loop_NTPase"/>
</dbReference>
<dbReference type="Gene3D" id="3.40.50.300">
    <property type="entry name" value="P-loop containing nucleotide triphosphate hydrolases"/>
    <property type="match status" value="1"/>
</dbReference>
<dbReference type="InterPro" id="IPR003439">
    <property type="entry name" value="ABC_transporter-like_ATP-bd"/>
</dbReference>
<dbReference type="PROSITE" id="PS50893">
    <property type="entry name" value="ABC_TRANSPORTER_2"/>
    <property type="match status" value="1"/>
</dbReference>
<dbReference type="RefSeq" id="WP_331847738.1">
    <property type="nucleotide sequence ID" value="NZ_JAZHPZ010000008.1"/>
</dbReference>
<reference evidence="5 6" key="1">
    <citation type="submission" date="2024-02" db="EMBL/GenBank/DDBJ databases">
        <title>A nitrogen-fixing paenibacillus bacterium.</title>
        <authorList>
            <person name="Zhang W.L."/>
            <person name="Chen S.F."/>
        </authorList>
    </citation>
    <scope>NUCLEOTIDE SEQUENCE [LARGE SCALE GENOMIC DNA]</scope>
    <source>
        <strain evidence="5 6">M1</strain>
    </source>
</reference>
<feature type="domain" description="ABC transporter" evidence="4">
    <location>
        <begin position="2"/>
        <end position="226"/>
    </location>
</feature>
<dbReference type="EMBL" id="JAZHPZ010000008">
    <property type="protein sequence ID" value="MEF2967519.1"/>
    <property type="molecule type" value="Genomic_DNA"/>
</dbReference>
<name>A0ABU7VUS8_9BACL</name>
<dbReference type="GO" id="GO:0005524">
    <property type="term" value="F:ATP binding"/>
    <property type="evidence" value="ECO:0007669"/>
    <property type="project" value="UniProtKB-KW"/>
</dbReference>
<keyword evidence="1" id="KW-0813">Transport</keyword>
<dbReference type="InterPro" id="IPR003593">
    <property type="entry name" value="AAA+_ATPase"/>
</dbReference>
<evidence type="ECO:0000313" key="6">
    <source>
        <dbReference type="Proteomes" id="UP001306950"/>
    </source>
</evidence>
<protein>
    <submittedName>
        <fullName evidence="5">ABC transporter ATP-binding protein</fullName>
    </submittedName>
</protein>
<dbReference type="SMART" id="SM00382">
    <property type="entry name" value="AAA"/>
    <property type="match status" value="1"/>
</dbReference>
<comment type="caution">
    <text evidence="5">The sequence shown here is derived from an EMBL/GenBank/DDBJ whole genome shotgun (WGS) entry which is preliminary data.</text>
</comment>
<dbReference type="SUPFAM" id="SSF52540">
    <property type="entry name" value="P-loop containing nucleoside triphosphate hydrolases"/>
    <property type="match status" value="1"/>
</dbReference>
<organism evidence="5 6">
    <name type="scientific">Paenibacillus haidiansis</name>
    <dbReference type="NCBI Taxonomy" id="1574488"/>
    <lineage>
        <taxon>Bacteria</taxon>
        <taxon>Bacillati</taxon>
        <taxon>Bacillota</taxon>
        <taxon>Bacilli</taxon>
        <taxon>Bacillales</taxon>
        <taxon>Paenibacillaceae</taxon>
        <taxon>Paenibacillus</taxon>
    </lineage>
</organism>
<evidence type="ECO:0000256" key="1">
    <source>
        <dbReference type="ARBA" id="ARBA00022448"/>
    </source>
</evidence>
<dbReference type="PANTHER" id="PTHR42939">
    <property type="entry name" value="ABC TRANSPORTER ATP-BINDING PROTEIN ALBC-RELATED"/>
    <property type="match status" value="1"/>
</dbReference>
<dbReference type="InterPro" id="IPR051782">
    <property type="entry name" value="ABC_Transporter_VariousFunc"/>
</dbReference>